<evidence type="ECO:0000256" key="8">
    <source>
        <dbReference type="RuleBase" id="RU361153"/>
    </source>
</evidence>
<dbReference type="SUPFAM" id="SSF49384">
    <property type="entry name" value="Carbohydrate-binding domain"/>
    <property type="match status" value="1"/>
</dbReference>
<feature type="domain" description="Glycoside hydrolase family 5" evidence="10">
    <location>
        <begin position="105"/>
        <end position="355"/>
    </location>
</feature>
<dbReference type="Proteomes" id="UP000463388">
    <property type="component" value="Unassembled WGS sequence"/>
</dbReference>
<evidence type="ECO:0000313" key="11">
    <source>
        <dbReference type="EMBL" id="MVX61936.1"/>
    </source>
</evidence>
<dbReference type="SUPFAM" id="SSF51445">
    <property type="entry name" value="(Trans)glycosidases"/>
    <property type="match status" value="1"/>
</dbReference>
<evidence type="ECO:0000259" key="10">
    <source>
        <dbReference type="Pfam" id="PF00150"/>
    </source>
</evidence>
<dbReference type="InterPro" id="IPR018087">
    <property type="entry name" value="Glyco_hydro_5_CS"/>
</dbReference>
<dbReference type="InterPro" id="IPR012291">
    <property type="entry name" value="CBM2_carb-bd_dom_sf"/>
</dbReference>
<keyword evidence="6 8" id="KW-0326">Glycosidase</keyword>
<sequence length="517" mass="55767">MAAQAGKKGRAKRLVIAGLILAALAAAGVGLAIVSTSQSAAPDYGAGMAVENEPTRPQQPKPEAEKPATTPEPESEAEEASEEPARPLATPSANGALAVQGSQLVDAAGNPVQLRGVSTHGLAWFPQYVNQPLFTELREDWGANVVRLALYSAESGGYATDGERSKLRDLVMRGVEYATAADMYAVVDWHTLSDTNPWTNEWVASDFFAIVSRDLAGYDNVIYEICNEPNGATTWADIKSYAETVIPIIRANDPDAVIIVGTPTWSQDVEPAAADPLADPNVMYAMHFYAATHQDDLRNRLRTAVEGGLPVFVSEFGICEASGDGAIDYDSADAWVRLMDELNVSYICWNLSNKSEKSALFKPDVAKTSEFSLDDLSEEGLWLVDTLRGPGFDRKEVQLARADKKPNTKDSAMMAFAEDTIQWQLNVTDTWEQDGRTFFKYEMVGNNYGAGTEAWSVTIPFSADLLLEDSWNCQATADANELTVASDANNGKVAAGAYVRNVGFIVSGPANLAVVDL</sequence>
<dbReference type="GO" id="GO:0030245">
    <property type="term" value="P:cellulose catabolic process"/>
    <property type="evidence" value="ECO:0007669"/>
    <property type="project" value="UniProtKB-KW"/>
</dbReference>
<reference evidence="11 12" key="1">
    <citation type="submission" date="2019-12" db="EMBL/GenBank/DDBJ databases">
        <title>Microbes associate with the intestines of laboratory mice.</title>
        <authorList>
            <person name="Navarre W."/>
            <person name="Wong E."/>
        </authorList>
    </citation>
    <scope>NUCLEOTIDE SEQUENCE [LARGE SCALE GENOMIC DNA]</scope>
    <source>
        <strain evidence="11 12">NM66_B29</strain>
    </source>
</reference>
<evidence type="ECO:0000256" key="9">
    <source>
        <dbReference type="SAM" id="MobiDB-lite"/>
    </source>
</evidence>
<keyword evidence="7 8" id="KW-0624">Polysaccharide degradation</keyword>
<dbReference type="PANTHER" id="PTHR34142:SF1">
    <property type="entry name" value="GLYCOSIDE HYDROLASE FAMILY 5 DOMAIN-CONTAINING PROTEIN"/>
    <property type="match status" value="1"/>
</dbReference>
<evidence type="ECO:0000313" key="12">
    <source>
        <dbReference type="Proteomes" id="UP000463388"/>
    </source>
</evidence>
<accession>A0A6N8JT93</accession>
<evidence type="ECO:0000256" key="7">
    <source>
        <dbReference type="ARBA" id="ARBA00023326"/>
    </source>
</evidence>
<dbReference type="PROSITE" id="PS00659">
    <property type="entry name" value="GLYCOSYL_HYDROL_F5"/>
    <property type="match status" value="1"/>
</dbReference>
<dbReference type="RefSeq" id="WP_051190822.1">
    <property type="nucleotide sequence ID" value="NZ_JANJZH010000093.1"/>
</dbReference>
<dbReference type="EMBL" id="WSRR01000040">
    <property type="protein sequence ID" value="MVX61936.1"/>
    <property type="molecule type" value="Genomic_DNA"/>
</dbReference>
<dbReference type="InterPro" id="IPR008965">
    <property type="entry name" value="CBM2/CBM3_carb-bd_dom_sf"/>
</dbReference>
<keyword evidence="4 8" id="KW-0136">Cellulose degradation</keyword>
<dbReference type="EC" id="3.2.1.4" evidence="8"/>
<dbReference type="Gene3D" id="2.60.40.290">
    <property type="match status" value="1"/>
</dbReference>
<proteinExistence type="inferred from homology"/>
<evidence type="ECO:0000256" key="5">
    <source>
        <dbReference type="ARBA" id="ARBA00023277"/>
    </source>
</evidence>
<comment type="similarity">
    <text evidence="8">Belongs to the glycosyl hydrolase 5 (cellulase A) family.</text>
</comment>
<dbReference type="AlphaFoldDB" id="A0A6N8JT93"/>
<protein>
    <recommendedName>
        <fullName evidence="8">Endoglucanase</fullName>
        <ecNumber evidence="8">3.2.1.4</ecNumber>
    </recommendedName>
</protein>
<evidence type="ECO:0000256" key="2">
    <source>
        <dbReference type="ARBA" id="ARBA00022729"/>
    </source>
</evidence>
<dbReference type="PANTHER" id="PTHR34142">
    <property type="entry name" value="ENDO-BETA-1,4-GLUCANASE A"/>
    <property type="match status" value="1"/>
</dbReference>
<name>A0A6N8JT93_9ACTN</name>
<evidence type="ECO:0000256" key="4">
    <source>
        <dbReference type="ARBA" id="ARBA00023001"/>
    </source>
</evidence>
<keyword evidence="12" id="KW-1185">Reference proteome</keyword>
<keyword evidence="2" id="KW-0732">Signal</keyword>
<comment type="caution">
    <text evidence="11">The sequence shown here is derived from an EMBL/GenBank/DDBJ whole genome shotgun (WGS) entry which is preliminary data.</text>
</comment>
<evidence type="ECO:0000256" key="1">
    <source>
        <dbReference type="ARBA" id="ARBA00000966"/>
    </source>
</evidence>
<dbReference type="OrthoDB" id="182870at2"/>
<keyword evidence="5 8" id="KW-0119">Carbohydrate metabolism</keyword>
<gene>
    <name evidence="11" type="ORF">GKZ27_10825</name>
</gene>
<dbReference type="InterPro" id="IPR017853">
    <property type="entry name" value="GH"/>
</dbReference>
<dbReference type="Gene3D" id="3.20.20.80">
    <property type="entry name" value="Glycosidases"/>
    <property type="match status" value="1"/>
</dbReference>
<organism evidence="11 12">
    <name type="scientific">Adlercreutzia mucosicola</name>
    <dbReference type="NCBI Taxonomy" id="580026"/>
    <lineage>
        <taxon>Bacteria</taxon>
        <taxon>Bacillati</taxon>
        <taxon>Actinomycetota</taxon>
        <taxon>Coriobacteriia</taxon>
        <taxon>Eggerthellales</taxon>
        <taxon>Eggerthellaceae</taxon>
        <taxon>Adlercreutzia</taxon>
    </lineage>
</organism>
<dbReference type="InterPro" id="IPR001547">
    <property type="entry name" value="Glyco_hydro_5"/>
</dbReference>
<dbReference type="Pfam" id="PF00150">
    <property type="entry name" value="Cellulase"/>
    <property type="match status" value="1"/>
</dbReference>
<feature type="region of interest" description="Disordered" evidence="9">
    <location>
        <begin position="42"/>
        <end position="92"/>
    </location>
</feature>
<comment type="catalytic activity">
    <reaction evidence="1 8">
        <text>Endohydrolysis of (1-&gt;4)-beta-D-glucosidic linkages in cellulose, lichenin and cereal beta-D-glucans.</text>
        <dbReference type="EC" id="3.2.1.4"/>
    </reaction>
</comment>
<feature type="compositionally biased region" description="Acidic residues" evidence="9">
    <location>
        <begin position="73"/>
        <end position="82"/>
    </location>
</feature>
<keyword evidence="3 8" id="KW-0378">Hydrolase</keyword>
<dbReference type="GO" id="GO:0030247">
    <property type="term" value="F:polysaccharide binding"/>
    <property type="evidence" value="ECO:0007669"/>
    <property type="project" value="InterPro"/>
</dbReference>
<dbReference type="GO" id="GO:0008810">
    <property type="term" value="F:cellulase activity"/>
    <property type="evidence" value="ECO:0007669"/>
    <property type="project" value="UniProtKB-EC"/>
</dbReference>
<evidence type="ECO:0000256" key="3">
    <source>
        <dbReference type="ARBA" id="ARBA00022801"/>
    </source>
</evidence>
<evidence type="ECO:0000256" key="6">
    <source>
        <dbReference type="ARBA" id="ARBA00023295"/>
    </source>
</evidence>